<proteinExistence type="predicted"/>
<evidence type="ECO:0000256" key="1">
    <source>
        <dbReference type="SAM" id="MobiDB-lite"/>
    </source>
</evidence>
<dbReference type="EMBL" id="RBNI01002783">
    <property type="protein sequence ID" value="RUP48926.1"/>
    <property type="molecule type" value="Genomic_DNA"/>
</dbReference>
<dbReference type="Gene3D" id="3.40.50.300">
    <property type="entry name" value="P-loop containing nucleotide triphosphate hydrolases"/>
    <property type="match status" value="2"/>
</dbReference>
<accession>A0A433DDN9</accession>
<keyword evidence="4" id="KW-1185">Reference proteome</keyword>
<organism evidence="3 4">
    <name type="scientific">Jimgerdemannia flammicorona</name>
    <dbReference type="NCBI Taxonomy" id="994334"/>
    <lineage>
        <taxon>Eukaryota</taxon>
        <taxon>Fungi</taxon>
        <taxon>Fungi incertae sedis</taxon>
        <taxon>Mucoromycota</taxon>
        <taxon>Mucoromycotina</taxon>
        <taxon>Endogonomycetes</taxon>
        <taxon>Endogonales</taxon>
        <taxon>Endogonaceae</taxon>
        <taxon>Jimgerdemannia</taxon>
    </lineage>
</organism>
<evidence type="ECO:0000313" key="3">
    <source>
        <dbReference type="EMBL" id="RUP48926.1"/>
    </source>
</evidence>
<gene>
    <name evidence="3" type="ORF">BC936DRAFT_143638</name>
</gene>
<feature type="domain" description="Dynamin N-terminal" evidence="2">
    <location>
        <begin position="220"/>
        <end position="438"/>
    </location>
</feature>
<evidence type="ECO:0000259" key="2">
    <source>
        <dbReference type="Pfam" id="PF00350"/>
    </source>
</evidence>
<dbReference type="SUPFAM" id="SSF52540">
    <property type="entry name" value="P-loop containing nucleoside triphosphate hydrolases"/>
    <property type="match status" value="1"/>
</dbReference>
<dbReference type="InterPro" id="IPR027417">
    <property type="entry name" value="P-loop_NTPase"/>
</dbReference>
<feature type="region of interest" description="Disordered" evidence="1">
    <location>
        <begin position="515"/>
        <end position="534"/>
    </location>
</feature>
<sequence>MLKNCKSEYKCYKNPARQDCNREFFGFFVSKDSKACHGPMPCFPDGYCRPNLQAQGRWRCRRLATRAGGQAAPPQEWLDLELPSAERLLPALQDERDLAKLIDNSMPNGYIDGLELQNSITCKSLFEQIFTPEDFGTKTHDVRLFSKSASWSWMLNENHQWGLVFHISKANCHCTRNEFGLRTKPSQKSQALKGGRHGPDEIKNYINRHRRKNDNGVTRLAIVGNMKSGKSKFVNALIGSDDLLLMRSHAATTIPTICKHSPGSKAPKLEYNEEPFRLAVGKNRKIIDEMKAVHTPKTSKEKEFEVGVEKIEADTECFSYVEKFKNGMLQLPQSPSTFKIALVLLNDIMRIYIHLYPIIDVSPTDSSSDSPRDSPLILLNEKCPTVDIEFDFIGGEDKSIEIVDSPGPEEITSGELETIVKELLKTCNACFSVLDCTDLGGEAEEKLKYLADEWEVGVANLYVIANQADKLSTRKEEAPEKIRRQIASRFLDREKPDQQVSAKNGRLARNMKKLIDSRGSSGLASRVAPIHRPQ</sequence>
<dbReference type="AlphaFoldDB" id="A0A433DDN9"/>
<comment type="caution">
    <text evidence="3">The sequence shown here is derived from an EMBL/GenBank/DDBJ whole genome shotgun (WGS) entry which is preliminary data.</text>
</comment>
<dbReference type="InterPro" id="IPR045063">
    <property type="entry name" value="Dynamin_N"/>
</dbReference>
<protein>
    <recommendedName>
        <fullName evidence="2">Dynamin N-terminal domain-containing protein</fullName>
    </recommendedName>
</protein>
<dbReference type="CDD" id="cd00882">
    <property type="entry name" value="Ras_like_GTPase"/>
    <property type="match status" value="1"/>
</dbReference>
<name>A0A433DDN9_9FUNG</name>
<reference evidence="3 4" key="1">
    <citation type="journal article" date="2018" name="New Phytol.">
        <title>Phylogenomics of Endogonaceae and evolution of mycorrhizas within Mucoromycota.</title>
        <authorList>
            <person name="Chang Y."/>
            <person name="Desiro A."/>
            <person name="Na H."/>
            <person name="Sandor L."/>
            <person name="Lipzen A."/>
            <person name="Clum A."/>
            <person name="Barry K."/>
            <person name="Grigoriev I.V."/>
            <person name="Martin F.M."/>
            <person name="Stajich J.E."/>
            <person name="Smith M.E."/>
            <person name="Bonito G."/>
            <person name="Spatafora J.W."/>
        </authorList>
    </citation>
    <scope>NUCLEOTIDE SEQUENCE [LARGE SCALE GENOMIC DNA]</scope>
    <source>
        <strain evidence="3 4">GMNB39</strain>
    </source>
</reference>
<dbReference type="Pfam" id="PF00350">
    <property type="entry name" value="Dynamin_N"/>
    <property type="match status" value="1"/>
</dbReference>
<dbReference type="Proteomes" id="UP000268093">
    <property type="component" value="Unassembled WGS sequence"/>
</dbReference>
<evidence type="ECO:0000313" key="4">
    <source>
        <dbReference type="Proteomes" id="UP000268093"/>
    </source>
</evidence>